<evidence type="ECO:0000256" key="3">
    <source>
        <dbReference type="ARBA" id="ARBA00022729"/>
    </source>
</evidence>
<evidence type="ECO:0000256" key="4">
    <source>
        <dbReference type="SAM" id="SignalP"/>
    </source>
</evidence>
<feature type="domain" description="SsuA/THI5-like" evidence="5">
    <location>
        <begin position="50"/>
        <end position="263"/>
    </location>
</feature>
<dbReference type="InterPro" id="IPR015168">
    <property type="entry name" value="SsuA/THI5"/>
</dbReference>
<feature type="chain" id="PRO_5047541134" evidence="4">
    <location>
        <begin position="37"/>
        <end position="365"/>
    </location>
</feature>
<dbReference type="SUPFAM" id="SSF53850">
    <property type="entry name" value="Periplasmic binding protein-like II"/>
    <property type="match status" value="1"/>
</dbReference>
<feature type="signal peptide" evidence="4">
    <location>
        <begin position="1"/>
        <end position="36"/>
    </location>
</feature>
<name>A0ABW3J6X7_9HYPH</name>
<evidence type="ECO:0000256" key="2">
    <source>
        <dbReference type="ARBA" id="ARBA00010742"/>
    </source>
</evidence>
<dbReference type="RefSeq" id="WP_379085424.1">
    <property type="nucleotide sequence ID" value="NZ_JBHTJO010000001.1"/>
</dbReference>
<keyword evidence="3 4" id="KW-0732">Signal</keyword>
<evidence type="ECO:0000313" key="6">
    <source>
        <dbReference type="EMBL" id="MFD0986041.1"/>
    </source>
</evidence>
<dbReference type="PANTHER" id="PTHR30024:SF47">
    <property type="entry name" value="TAURINE-BINDING PERIPLASMIC PROTEIN"/>
    <property type="match status" value="1"/>
</dbReference>
<comment type="similarity">
    <text evidence="2">Belongs to the bacterial solute-binding protein SsuA/TauA family.</text>
</comment>
<dbReference type="EMBL" id="JBHTJO010000001">
    <property type="protein sequence ID" value="MFD0986041.1"/>
    <property type="molecule type" value="Genomic_DNA"/>
</dbReference>
<dbReference type="PANTHER" id="PTHR30024">
    <property type="entry name" value="ALIPHATIC SULFONATES-BINDING PROTEIN-RELATED"/>
    <property type="match status" value="1"/>
</dbReference>
<dbReference type="Proteomes" id="UP001597102">
    <property type="component" value="Unassembled WGS sequence"/>
</dbReference>
<reference evidence="7" key="1">
    <citation type="journal article" date="2019" name="Int. J. Syst. Evol. Microbiol.">
        <title>The Global Catalogue of Microorganisms (GCM) 10K type strain sequencing project: providing services to taxonomists for standard genome sequencing and annotation.</title>
        <authorList>
            <consortium name="The Broad Institute Genomics Platform"/>
            <consortium name="The Broad Institute Genome Sequencing Center for Infectious Disease"/>
            <person name="Wu L."/>
            <person name="Ma J."/>
        </authorList>
    </citation>
    <scope>NUCLEOTIDE SEQUENCE [LARGE SCALE GENOMIC DNA]</scope>
    <source>
        <strain evidence="7">CCUG 61697</strain>
    </source>
</reference>
<gene>
    <name evidence="6" type="ORF">ACFQ2F_02890</name>
</gene>
<dbReference type="Pfam" id="PF09084">
    <property type="entry name" value="NMT1"/>
    <property type="match status" value="1"/>
</dbReference>
<evidence type="ECO:0000256" key="1">
    <source>
        <dbReference type="ARBA" id="ARBA00004418"/>
    </source>
</evidence>
<comment type="subcellular location">
    <subcellularLocation>
        <location evidence="1">Periplasm</location>
    </subcellularLocation>
</comment>
<keyword evidence="7" id="KW-1185">Reference proteome</keyword>
<protein>
    <submittedName>
        <fullName evidence="6">ABC transporter substrate-binding protein</fullName>
    </submittedName>
</protein>
<evidence type="ECO:0000313" key="7">
    <source>
        <dbReference type="Proteomes" id="UP001597102"/>
    </source>
</evidence>
<proteinExistence type="inferred from homology"/>
<organism evidence="6 7">
    <name type="scientific">Methyloligella solikamskensis</name>
    <dbReference type="NCBI Taxonomy" id="1177756"/>
    <lineage>
        <taxon>Bacteria</taxon>
        <taxon>Pseudomonadati</taxon>
        <taxon>Pseudomonadota</taxon>
        <taxon>Alphaproteobacteria</taxon>
        <taxon>Hyphomicrobiales</taxon>
        <taxon>Hyphomicrobiaceae</taxon>
        <taxon>Methyloligella</taxon>
    </lineage>
</organism>
<comment type="caution">
    <text evidence="6">The sequence shown here is derived from an EMBL/GenBank/DDBJ whole genome shotgun (WGS) entry which is preliminary data.</text>
</comment>
<sequence length="365" mass="40215">MSKPFLASRLKRLVALPALLAFALVLGFSPINSAKAADPTPVRVAMFSWPGYAFWFLAKEKNFVPEIELDIQIIEDPYQSFGLMQAGQLDVASSTAEYGPLAAAEGNDIRLVAYTNPSHGTDQIIVRPEIESAKDLKGKSVAVMEGGLTQIFMGIWLEQNGVSIKDVTFNNLIMDDAMAAMISGQVDGGEFWEPYAKNVKENLEGAKLMADSSTPFWSKNGLLADAMYMRKGFIEEDDGKIAALTLKAYFEAVKFWRENPEEANEIMAKALQFEIEDVELVVGDGSEVGGIVIYGFSDSAKFMGAMDGDPELEELGQHNGQIKDHYDLVSDWWVKFNLIDEKPAFEDGVSMKPMQVLVDSGYEGE</sequence>
<dbReference type="Gene3D" id="3.40.190.10">
    <property type="entry name" value="Periplasmic binding protein-like II"/>
    <property type="match status" value="2"/>
</dbReference>
<evidence type="ECO:0000259" key="5">
    <source>
        <dbReference type="Pfam" id="PF09084"/>
    </source>
</evidence>
<accession>A0ABW3J6X7</accession>